<dbReference type="InterPro" id="IPR052709">
    <property type="entry name" value="Transposase-MT_Hybrid"/>
</dbReference>
<reference evidence="2" key="1">
    <citation type="submission" date="2021-02" db="EMBL/GenBank/DDBJ databases">
        <authorList>
            <person name="Nowell W R."/>
        </authorList>
    </citation>
    <scope>NUCLEOTIDE SEQUENCE</scope>
</reference>
<evidence type="ECO:0000259" key="1">
    <source>
        <dbReference type="Pfam" id="PF17906"/>
    </source>
</evidence>
<gene>
    <name evidence="2" type="ORF">JYZ213_LOCUS35076</name>
    <name evidence="3" type="ORF">OXD698_LOCUS36827</name>
</gene>
<dbReference type="Proteomes" id="UP000663845">
    <property type="component" value="Unassembled WGS sequence"/>
</dbReference>
<evidence type="ECO:0000313" key="4">
    <source>
        <dbReference type="Proteomes" id="UP000663845"/>
    </source>
</evidence>
<comment type="caution">
    <text evidence="2">The sequence shown here is derived from an EMBL/GenBank/DDBJ whole genome shotgun (WGS) entry which is preliminary data.</text>
</comment>
<accession>A0A815HFF9</accession>
<dbReference type="EMBL" id="CAJNOG010000756">
    <property type="protein sequence ID" value="CAF1351688.1"/>
    <property type="molecule type" value="Genomic_DNA"/>
</dbReference>
<evidence type="ECO:0000313" key="2">
    <source>
        <dbReference type="EMBL" id="CAF1351688.1"/>
    </source>
</evidence>
<dbReference type="EMBL" id="CAJOAZ010006217">
    <property type="protein sequence ID" value="CAF4127420.1"/>
    <property type="molecule type" value="Genomic_DNA"/>
</dbReference>
<dbReference type="Gene3D" id="1.10.10.1450">
    <property type="match status" value="1"/>
</dbReference>
<dbReference type="Proteomes" id="UP000663844">
    <property type="component" value="Unassembled WGS sequence"/>
</dbReference>
<protein>
    <recommendedName>
        <fullName evidence="1">Mos1 transposase HTH domain-containing protein</fullName>
    </recommendedName>
</protein>
<feature type="domain" description="Mos1 transposase HTH" evidence="1">
    <location>
        <begin position="40"/>
        <end position="76"/>
    </location>
</feature>
<organism evidence="2 4">
    <name type="scientific">Adineta steineri</name>
    <dbReference type="NCBI Taxonomy" id="433720"/>
    <lineage>
        <taxon>Eukaryota</taxon>
        <taxon>Metazoa</taxon>
        <taxon>Spiralia</taxon>
        <taxon>Gnathifera</taxon>
        <taxon>Rotifera</taxon>
        <taxon>Eurotatoria</taxon>
        <taxon>Bdelloidea</taxon>
        <taxon>Adinetida</taxon>
        <taxon>Adinetidae</taxon>
        <taxon>Adineta</taxon>
    </lineage>
</organism>
<sequence>MSIRDSVPYIPINASRASLQLENDLRSYFAPVTSDLPCASCGLTATQIYDELTTAYGQYVVSYRTVARWIKRFSKERESLECGPRSSGPITALLQQNIDVVNALVNDDPHISIDYIATILDTVITSLIVMDT</sequence>
<dbReference type="Pfam" id="PF17906">
    <property type="entry name" value="HTH_48"/>
    <property type="match status" value="1"/>
</dbReference>
<proteinExistence type="predicted"/>
<name>A0A815HFF9_9BILA</name>
<dbReference type="AlphaFoldDB" id="A0A815HFF9"/>
<dbReference type="PANTHER" id="PTHR46060:SF1">
    <property type="entry name" value="MARINER MOS1 TRANSPOSASE-LIKE PROTEIN"/>
    <property type="match status" value="1"/>
</dbReference>
<dbReference type="InterPro" id="IPR041426">
    <property type="entry name" value="Mos1_HTH"/>
</dbReference>
<dbReference type="PANTHER" id="PTHR46060">
    <property type="entry name" value="MARINER MOS1 TRANSPOSASE-LIKE PROTEIN"/>
    <property type="match status" value="1"/>
</dbReference>
<evidence type="ECO:0000313" key="3">
    <source>
        <dbReference type="EMBL" id="CAF4127420.1"/>
    </source>
</evidence>